<accession>A0A2T9Z0X8</accession>
<dbReference type="EMBL" id="MBFR01000002">
    <property type="protein sequence ID" value="PVU98206.1"/>
    <property type="molecule type" value="Genomic_DNA"/>
</dbReference>
<keyword evidence="3" id="KW-1185">Reference proteome</keyword>
<dbReference type="Proteomes" id="UP000245383">
    <property type="component" value="Unassembled WGS sequence"/>
</dbReference>
<feature type="region of interest" description="Disordered" evidence="1">
    <location>
        <begin position="1"/>
        <end position="22"/>
    </location>
</feature>
<comment type="caution">
    <text evidence="2">The sequence shown here is derived from an EMBL/GenBank/DDBJ whole genome shotgun (WGS) entry which is preliminary data.</text>
</comment>
<sequence>MTYGDQRNKKLKKSKSPHRMGKTFQKEYAPEAKRALIKFIIDLENLNTADFTSHMIVATYLRHMTTIYKATTEVIISKQEWKDWSLKKTMQLFATKAKYPASEIKKLNNDNLVAAINQSNNCGKNGHMTQDCRGKTDEYKTFGNNEENKTKSLAPSLLAIEEPIIENMAIRKQPKYMDAQPNMAPIVIKSFQKIAKTRKYSRLAFSAAEEKRLDHEHTLTYILGKIGGQTALTFFDNGATHSMMHKKLAA</sequence>
<organism evidence="2 3">
    <name type="scientific">Smittium simulii</name>
    <dbReference type="NCBI Taxonomy" id="133385"/>
    <lineage>
        <taxon>Eukaryota</taxon>
        <taxon>Fungi</taxon>
        <taxon>Fungi incertae sedis</taxon>
        <taxon>Zoopagomycota</taxon>
        <taxon>Kickxellomycotina</taxon>
        <taxon>Harpellomycetes</taxon>
        <taxon>Harpellales</taxon>
        <taxon>Legeriomycetaceae</taxon>
        <taxon>Smittium</taxon>
    </lineage>
</organism>
<proteinExistence type="predicted"/>
<gene>
    <name evidence="2" type="ORF">BB561_000041</name>
</gene>
<name>A0A2T9Z0X8_9FUNG</name>
<evidence type="ECO:0000256" key="1">
    <source>
        <dbReference type="SAM" id="MobiDB-lite"/>
    </source>
</evidence>
<reference evidence="2 3" key="1">
    <citation type="journal article" date="2018" name="MBio">
        <title>Comparative Genomics Reveals the Core Gene Toolbox for the Fungus-Insect Symbiosis.</title>
        <authorList>
            <person name="Wang Y."/>
            <person name="Stata M."/>
            <person name="Wang W."/>
            <person name="Stajich J.E."/>
            <person name="White M.M."/>
            <person name="Moncalvo J.M."/>
        </authorList>
    </citation>
    <scope>NUCLEOTIDE SEQUENCE [LARGE SCALE GENOMIC DNA]</scope>
    <source>
        <strain evidence="2 3">SWE-8-4</strain>
    </source>
</reference>
<dbReference type="AlphaFoldDB" id="A0A2T9Z0X8"/>
<protein>
    <submittedName>
        <fullName evidence="2">Uncharacterized protein</fullName>
    </submittedName>
</protein>
<evidence type="ECO:0000313" key="2">
    <source>
        <dbReference type="EMBL" id="PVU98206.1"/>
    </source>
</evidence>
<feature type="compositionally biased region" description="Basic residues" evidence="1">
    <location>
        <begin position="9"/>
        <end position="21"/>
    </location>
</feature>
<evidence type="ECO:0000313" key="3">
    <source>
        <dbReference type="Proteomes" id="UP000245383"/>
    </source>
</evidence>